<dbReference type="OrthoDB" id="2014733at2759"/>
<organism evidence="1 2">
    <name type="scientific">Volvox reticuliferus</name>
    <dbReference type="NCBI Taxonomy" id="1737510"/>
    <lineage>
        <taxon>Eukaryota</taxon>
        <taxon>Viridiplantae</taxon>
        <taxon>Chlorophyta</taxon>
        <taxon>core chlorophytes</taxon>
        <taxon>Chlorophyceae</taxon>
        <taxon>CS clade</taxon>
        <taxon>Chlamydomonadales</taxon>
        <taxon>Volvocaceae</taxon>
        <taxon>Volvox</taxon>
    </lineage>
</organism>
<dbReference type="EMBL" id="BNCP01000074">
    <property type="protein sequence ID" value="GIL92209.1"/>
    <property type="molecule type" value="Genomic_DNA"/>
</dbReference>
<comment type="caution">
    <text evidence="1">The sequence shown here is derived from an EMBL/GenBank/DDBJ whole genome shotgun (WGS) entry which is preliminary data.</text>
</comment>
<dbReference type="AlphaFoldDB" id="A0A8J4GY17"/>
<name>A0A8J4GY17_9CHLO</name>
<evidence type="ECO:0000313" key="2">
    <source>
        <dbReference type="Proteomes" id="UP000747110"/>
    </source>
</evidence>
<reference evidence="1" key="1">
    <citation type="journal article" date="2021" name="Proc. Natl. Acad. Sci. U.S.A.">
        <title>Three genomes in the algal genus Volvox reveal the fate of a haploid sex-determining region after a transition to homothallism.</title>
        <authorList>
            <person name="Yamamoto K."/>
            <person name="Hamaji T."/>
            <person name="Kawai-Toyooka H."/>
            <person name="Matsuzaki R."/>
            <person name="Takahashi F."/>
            <person name="Nishimura Y."/>
            <person name="Kawachi M."/>
            <person name="Noguchi H."/>
            <person name="Minakuchi Y."/>
            <person name="Umen J.G."/>
            <person name="Toyoda A."/>
            <person name="Nozaki H."/>
        </authorList>
    </citation>
    <scope>NUCLEOTIDE SEQUENCE</scope>
    <source>
        <strain evidence="1">NIES-3786</strain>
    </source>
</reference>
<accession>A0A8J4GY17</accession>
<protein>
    <submittedName>
        <fullName evidence="1">Uncharacterized protein</fullName>
    </submittedName>
</protein>
<proteinExistence type="predicted"/>
<dbReference type="PANTHER" id="PTHR33874:SF4">
    <property type="entry name" value="EXPRESSED PROTEIN"/>
    <property type="match status" value="1"/>
</dbReference>
<gene>
    <name evidence="1" type="ORF">Vretifemale_19775</name>
</gene>
<dbReference type="PANTHER" id="PTHR33874">
    <property type="entry name" value="RING FINGER PROTEIN"/>
    <property type="match status" value="1"/>
</dbReference>
<keyword evidence="2" id="KW-1185">Reference proteome</keyword>
<sequence length="199" mass="22715">MEARSEAAQELYTELEEEVYHELEHFVADPAFCAALEKPARDNVLARWTGWGKGQRQPSKVVRTDGMETSERILDDIEPVPDEFTASSSGLASDSQQDSFVVIDKKDAVESMAFYIASCITDLPEAQTLTPKQLQTALLDALRTLKRSRFQRACTWGRRMYRWSSYTYSAVQVYQNPWLMRALLAALWAGSRMSMRIFL</sequence>
<dbReference type="Proteomes" id="UP000747110">
    <property type="component" value="Unassembled WGS sequence"/>
</dbReference>
<evidence type="ECO:0000313" key="1">
    <source>
        <dbReference type="EMBL" id="GIL92209.1"/>
    </source>
</evidence>